<dbReference type="PROSITE" id="PS50966">
    <property type="entry name" value="ZF_SWIM"/>
    <property type="match status" value="1"/>
</dbReference>
<dbReference type="InterPro" id="IPR016187">
    <property type="entry name" value="CTDL_fold"/>
</dbReference>
<dbReference type="PANTHER" id="PTHR47526">
    <property type="entry name" value="ATP-DEPENDENT DNA HELICASE"/>
    <property type="match status" value="1"/>
</dbReference>
<proteinExistence type="predicted"/>
<dbReference type="InterPro" id="IPR019080">
    <property type="entry name" value="YqaJ_viral_recombinase"/>
</dbReference>
<dbReference type="InterPro" id="IPR016186">
    <property type="entry name" value="C-type_lectin-like/link_sf"/>
</dbReference>
<keyword evidence="1" id="KW-0863">Zinc-finger</keyword>
<reference evidence="3 4" key="1">
    <citation type="submission" date="2020-06" db="EMBL/GenBank/DDBJ databases">
        <authorList>
            <person name="Li R."/>
            <person name="Bekaert M."/>
        </authorList>
    </citation>
    <scope>NUCLEOTIDE SEQUENCE [LARGE SCALE GENOMIC DNA]</scope>
    <source>
        <strain evidence="4">wild</strain>
    </source>
</reference>
<protein>
    <recommendedName>
        <fullName evidence="2">SWIM-type domain-containing protein</fullName>
    </recommendedName>
</protein>
<dbReference type="EMBL" id="CACVKT020008778">
    <property type="protein sequence ID" value="CAC5417616.1"/>
    <property type="molecule type" value="Genomic_DNA"/>
</dbReference>
<dbReference type="OrthoDB" id="6150801at2759"/>
<sequence>MVYTHHYILTVIIVCDGLSDFNFQYAFYNVIKGERTTTSNFAVNGISKLACSVLCTSRNDCCMAAYDTVNLDCHLDVSGSCCLITTSAVGWHVITKEKFGCECGWLQHGNSCYYVHTDKMTWLEAYDRNKDFGNQDEVGEEYSMTLPDSILYKDFNSGTEFVDFKMETIEVYLKPMDKVLDSDAKNLYKEKFLKYNRLAKYDDTFFVKSECRAQMKRTVSYKIDVAINENGSVDECQCECAVGMGPTAHCKHVCCLLLALHNFSCNGEIVSEETCTQRLQTFHHSKPYKGSPIKANSLPLANKNGSEVQFEPRPAKYRNCANYNDYFRNVCLNHRGVSKFPISQLYPPANVYAVASDHDYLEGHPEDRWLKDANISHISEDRVKYIESSTTGQSKSKIWKQERCKRLTASNFGRICKATNRTNFNNLADSLTVMKDIKTSAILHGRKYESIALAKYESECGRGTRQCGIFVSSSNPYIGAPPDAVIDDQTLLEIKCPFVVRNQMITTKTVPFLKEKDGLLILDNNHDYFYQIQGQLFCTNAKKCIL</sequence>
<dbReference type="CDD" id="cd22343">
    <property type="entry name" value="PDDEXK_lambda_exonuclease-like"/>
    <property type="match status" value="1"/>
</dbReference>
<feature type="domain" description="SWIM-type" evidence="2">
    <location>
        <begin position="221"/>
        <end position="261"/>
    </location>
</feature>
<dbReference type="SUPFAM" id="SSF56436">
    <property type="entry name" value="C-type lectin-like"/>
    <property type="match status" value="1"/>
</dbReference>
<evidence type="ECO:0000259" key="2">
    <source>
        <dbReference type="PROSITE" id="PS50966"/>
    </source>
</evidence>
<dbReference type="Proteomes" id="UP000507470">
    <property type="component" value="Unassembled WGS sequence"/>
</dbReference>
<keyword evidence="4" id="KW-1185">Reference proteome</keyword>
<evidence type="ECO:0000256" key="1">
    <source>
        <dbReference type="PROSITE-ProRule" id="PRU00325"/>
    </source>
</evidence>
<dbReference type="GO" id="GO:0008270">
    <property type="term" value="F:zinc ion binding"/>
    <property type="evidence" value="ECO:0007669"/>
    <property type="project" value="UniProtKB-KW"/>
</dbReference>
<dbReference type="Gene3D" id="3.90.320.10">
    <property type="match status" value="1"/>
</dbReference>
<dbReference type="Pfam" id="PF09588">
    <property type="entry name" value="YqaJ"/>
    <property type="match status" value="1"/>
</dbReference>
<gene>
    <name evidence="3" type="ORF">MCOR_50108</name>
</gene>
<dbReference type="Gene3D" id="3.10.100.10">
    <property type="entry name" value="Mannose-Binding Protein A, subunit A"/>
    <property type="match status" value="1"/>
</dbReference>
<dbReference type="InterPro" id="IPR011604">
    <property type="entry name" value="PDDEXK-like_dom_sf"/>
</dbReference>
<keyword evidence="1" id="KW-0862">Zinc</keyword>
<dbReference type="InterPro" id="IPR007527">
    <property type="entry name" value="Znf_SWIM"/>
</dbReference>
<dbReference type="InterPro" id="IPR011335">
    <property type="entry name" value="Restrct_endonuc-II-like"/>
</dbReference>
<name>A0A6J8ECB2_MYTCO</name>
<dbReference type="GO" id="GO:0006281">
    <property type="term" value="P:DNA repair"/>
    <property type="evidence" value="ECO:0007669"/>
    <property type="project" value="UniProtKB-ARBA"/>
</dbReference>
<evidence type="ECO:0000313" key="4">
    <source>
        <dbReference type="Proteomes" id="UP000507470"/>
    </source>
</evidence>
<dbReference type="SUPFAM" id="SSF52980">
    <property type="entry name" value="Restriction endonuclease-like"/>
    <property type="match status" value="1"/>
</dbReference>
<organism evidence="3 4">
    <name type="scientific">Mytilus coruscus</name>
    <name type="common">Sea mussel</name>
    <dbReference type="NCBI Taxonomy" id="42192"/>
    <lineage>
        <taxon>Eukaryota</taxon>
        <taxon>Metazoa</taxon>
        <taxon>Spiralia</taxon>
        <taxon>Lophotrochozoa</taxon>
        <taxon>Mollusca</taxon>
        <taxon>Bivalvia</taxon>
        <taxon>Autobranchia</taxon>
        <taxon>Pteriomorphia</taxon>
        <taxon>Mytilida</taxon>
        <taxon>Mytiloidea</taxon>
        <taxon>Mytilidae</taxon>
        <taxon>Mytilinae</taxon>
        <taxon>Mytilus</taxon>
    </lineage>
</organism>
<dbReference type="PANTHER" id="PTHR47526:SF3">
    <property type="entry name" value="PHD-TYPE DOMAIN-CONTAINING PROTEIN"/>
    <property type="match status" value="1"/>
</dbReference>
<dbReference type="AlphaFoldDB" id="A0A6J8ECB2"/>
<evidence type="ECO:0000313" key="3">
    <source>
        <dbReference type="EMBL" id="CAC5417616.1"/>
    </source>
</evidence>
<accession>A0A6J8ECB2</accession>
<keyword evidence="1" id="KW-0479">Metal-binding</keyword>